<reference evidence="1 2" key="1">
    <citation type="submission" date="2018-10" db="EMBL/GenBank/DDBJ databases">
        <title>Genomic Encyclopedia of Archaeal and Bacterial Type Strains, Phase II (KMG-II): from individual species to whole genera.</title>
        <authorList>
            <person name="Goeker M."/>
        </authorList>
    </citation>
    <scope>NUCLEOTIDE SEQUENCE [LARGE SCALE GENOMIC DNA]</scope>
    <source>
        <strain evidence="1 2">DSM 19624</strain>
    </source>
</reference>
<dbReference type="EMBL" id="RCCK01000011">
    <property type="protein sequence ID" value="RLJ76769.1"/>
    <property type="molecule type" value="Genomic_DNA"/>
</dbReference>
<accession>A0A497Y8U4</accession>
<evidence type="ECO:0000313" key="2">
    <source>
        <dbReference type="Proteomes" id="UP000273898"/>
    </source>
</evidence>
<name>A0A497Y8U4_9SPHI</name>
<comment type="caution">
    <text evidence="1">The sequence shown here is derived from an EMBL/GenBank/DDBJ whole genome shotgun (WGS) entry which is preliminary data.</text>
</comment>
<proteinExistence type="predicted"/>
<sequence length="62" mass="7228">MFLLQRYIKKVEGVKVEGRRLSNAPKNMALITRDQENRHAEFSSASFLLLRPEMNPIASRIR</sequence>
<organism evidence="1 2">
    <name type="scientific">Pedobacter alluvionis</name>
    <dbReference type="NCBI Taxonomy" id="475253"/>
    <lineage>
        <taxon>Bacteria</taxon>
        <taxon>Pseudomonadati</taxon>
        <taxon>Bacteroidota</taxon>
        <taxon>Sphingobacteriia</taxon>
        <taxon>Sphingobacteriales</taxon>
        <taxon>Sphingobacteriaceae</taxon>
        <taxon>Pedobacter</taxon>
    </lineage>
</organism>
<evidence type="ECO:0000313" key="1">
    <source>
        <dbReference type="EMBL" id="RLJ76769.1"/>
    </source>
</evidence>
<gene>
    <name evidence="1" type="ORF">BCL90_1812</name>
</gene>
<dbReference type="AlphaFoldDB" id="A0A497Y8U4"/>
<dbReference type="Proteomes" id="UP000273898">
    <property type="component" value="Unassembled WGS sequence"/>
</dbReference>
<protein>
    <submittedName>
        <fullName evidence="1">Uncharacterized protein</fullName>
    </submittedName>
</protein>